<name>A0A5D2QYD0_GOSTO</name>
<dbReference type="Proteomes" id="UP000322667">
    <property type="component" value="Chromosome A04"/>
</dbReference>
<evidence type="ECO:0000313" key="2">
    <source>
        <dbReference type="EMBL" id="TYI33223.1"/>
    </source>
</evidence>
<keyword evidence="3" id="KW-1185">Reference proteome</keyword>
<sequence>MMDFSKVCLILFMFFTMSRIFCMECQGVGHPNFGRIMNEYLRKLNPQVVVLMETQISGSKIDKAIRSIGLPYSHQLEAVGFLGGIWILWKHNIHVKVMINHM</sequence>
<dbReference type="SUPFAM" id="SSF56219">
    <property type="entry name" value="DNase I-like"/>
    <property type="match status" value="1"/>
</dbReference>
<gene>
    <name evidence="2" type="ORF">ES332_A04G118200v1</name>
</gene>
<dbReference type="AlphaFoldDB" id="A0A5D2QYD0"/>
<proteinExistence type="predicted"/>
<feature type="chain" id="PRO_5022880210" evidence="1">
    <location>
        <begin position="23"/>
        <end position="102"/>
    </location>
</feature>
<evidence type="ECO:0000256" key="1">
    <source>
        <dbReference type="SAM" id="SignalP"/>
    </source>
</evidence>
<dbReference type="PANTHER" id="PTHR35218:SF9">
    <property type="entry name" value="ENDONUCLEASE_EXONUCLEASE_PHOSPHATASE DOMAIN-CONTAINING PROTEIN"/>
    <property type="match status" value="1"/>
</dbReference>
<dbReference type="EMBL" id="CM017613">
    <property type="protein sequence ID" value="TYI33223.1"/>
    <property type="molecule type" value="Genomic_DNA"/>
</dbReference>
<protein>
    <submittedName>
        <fullName evidence="2">Uncharacterized protein</fullName>
    </submittedName>
</protein>
<dbReference type="PANTHER" id="PTHR35218">
    <property type="entry name" value="RNASE H DOMAIN-CONTAINING PROTEIN"/>
    <property type="match status" value="1"/>
</dbReference>
<accession>A0A5D2QYD0</accession>
<dbReference type="InterPro" id="IPR036691">
    <property type="entry name" value="Endo/exonu/phosph_ase_sf"/>
</dbReference>
<feature type="signal peptide" evidence="1">
    <location>
        <begin position="1"/>
        <end position="22"/>
    </location>
</feature>
<evidence type="ECO:0000313" key="3">
    <source>
        <dbReference type="Proteomes" id="UP000322667"/>
    </source>
</evidence>
<reference evidence="2 3" key="1">
    <citation type="submission" date="2019-07" db="EMBL/GenBank/DDBJ databases">
        <title>WGS assembly of Gossypium tomentosum.</title>
        <authorList>
            <person name="Chen Z.J."/>
            <person name="Sreedasyam A."/>
            <person name="Ando A."/>
            <person name="Song Q."/>
            <person name="De L."/>
            <person name="Hulse-Kemp A."/>
            <person name="Ding M."/>
            <person name="Ye W."/>
            <person name="Kirkbride R."/>
            <person name="Jenkins J."/>
            <person name="Plott C."/>
            <person name="Lovell J."/>
            <person name="Lin Y.-M."/>
            <person name="Vaughn R."/>
            <person name="Liu B."/>
            <person name="Li W."/>
            <person name="Simpson S."/>
            <person name="Scheffler B."/>
            <person name="Saski C."/>
            <person name="Grover C."/>
            <person name="Hu G."/>
            <person name="Conover J."/>
            <person name="Carlson J."/>
            <person name="Shu S."/>
            <person name="Boston L."/>
            <person name="Williams M."/>
            <person name="Peterson D."/>
            <person name="Mcgee K."/>
            <person name="Jones D."/>
            <person name="Wendel J."/>
            <person name="Stelly D."/>
            <person name="Grimwood J."/>
            <person name="Schmutz J."/>
        </authorList>
    </citation>
    <scope>NUCLEOTIDE SEQUENCE [LARGE SCALE GENOMIC DNA]</scope>
    <source>
        <strain evidence="2">7179.01</strain>
    </source>
</reference>
<keyword evidence="1" id="KW-0732">Signal</keyword>
<organism evidence="2 3">
    <name type="scientific">Gossypium tomentosum</name>
    <name type="common">Hawaiian cotton</name>
    <name type="synonym">Gossypium sandvicense</name>
    <dbReference type="NCBI Taxonomy" id="34277"/>
    <lineage>
        <taxon>Eukaryota</taxon>
        <taxon>Viridiplantae</taxon>
        <taxon>Streptophyta</taxon>
        <taxon>Embryophyta</taxon>
        <taxon>Tracheophyta</taxon>
        <taxon>Spermatophyta</taxon>
        <taxon>Magnoliopsida</taxon>
        <taxon>eudicotyledons</taxon>
        <taxon>Gunneridae</taxon>
        <taxon>Pentapetalae</taxon>
        <taxon>rosids</taxon>
        <taxon>malvids</taxon>
        <taxon>Malvales</taxon>
        <taxon>Malvaceae</taxon>
        <taxon>Malvoideae</taxon>
        <taxon>Gossypium</taxon>
    </lineage>
</organism>